<evidence type="ECO:0000259" key="1">
    <source>
        <dbReference type="PROSITE" id="PS50035"/>
    </source>
</evidence>
<reference evidence="2 3" key="1">
    <citation type="journal article" date="2015" name="Int. J. Syst. Evol. Microbiol.">
        <title>Winogradskyella litoriviva sp. nov., isolated from coastal seawater.</title>
        <authorList>
            <person name="Nedashkovskaya O.I."/>
            <person name="Kukhlevskiy A.D."/>
            <person name="Zhukova N.V."/>
            <person name="Kim S.J."/>
            <person name="Rhee S.K."/>
            <person name="Mikhailov V.V."/>
        </authorList>
    </citation>
    <scope>NUCLEOTIDE SEQUENCE [LARGE SCALE GENOMIC DNA]</scope>
    <source>
        <strain evidence="2 3">KMM6491</strain>
    </source>
</reference>
<dbReference type="SUPFAM" id="SSF56024">
    <property type="entry name" value="Phospholipase D/nuclease"/>
    <property type="match status" value="2"/>
</dbReference>
<dbReference type="EMBL" id="JABRWQ010000003">
    <property type="protein sequence ID" value="NRD22956.1"/>
    <property type="molecule type" value="Genomic_DNA"/>
</dbReference>
<organism evidence="2 3">
    <name type="scientific">Winogradskyella litoriviva</name>
    <dbReference type="NCBI Taxonomy" id="1220182"/>
    <lineage>
        <taxon>Bacteria</taxon>
        <taxon>Pseudomonadati</taxon>
        <taxon>Bacteroidota</taxon>
        <taxon>Flavobacteriia</taxon>
        <taxon>Flavobacteriales</taxon>
        <taxon>Flavobacteriaceae</taxon>
        <taxon>Winogradskyella</taxon>
    </lineage>
</organism>
<dbReference type="CDD" id="cd09113">
    <property type="entry name" value="PLDc_ymdC_like_2"/>
    <property type="match status" value="1"/>
</dbReference>
<evidence type="ECO:0000313" key="3">
    <source>
        <dbReference type="Proteomes" id="UP000805085"/>
    </source>
</evidence>
<feature type="domain" description="PLD phosphodiesterase" evidence="1">
    <location>
        <begin position="162"/>
        <end position="189"/>
    </location>
</feature>
<feature type="domain" description="PLD phosphodiesterase" evidence="1">
    <location>
        <begin position="416"/>
        <end position="439"/>
    </location>
</feature>
<dbReference type="PANTHER" id="PTHR21248">
    <property type="entry name" value="CARDIOLIPIN SYNTHASE"/>
    <property type="match status" value="1"/>
</dbReference>
<dbReference type="Pfam" id="PF13091">
    <property type="entry name" value="PLDc_2"/>
    <property type="match status" value="2"/>
</dbReference>
<comment type="caution">
    <text evidence="2">The sequence shown here is derived from an EMBL/GenBank/DDBJ whole genome shotgun (WGS) entry which is preliminary data.</text>
</comment>
<evidence type="ECO:0000313" key="2">
    <source>
        <dbReference type="EMBL" id="NRD22956.1"/>
    </source>
</evidence>
<keyword evidence="3" id="KW-1185">Reference proteome</keyword>
<dbReference type="CDD" id="cd09111">
    <property type="entry name" value="PLDc_ymdC_like_1"/>
    <property type="match status" value="1"/>
</dbReference>
<dbReference type="SMART" id="SM00155">
    <property type="entry name" value="PLDc"/>
    <property type="match status" value="2"/>
</dbReference>
<dbReference type="Gene3D" id="3.30.870.10">
    <property type="entry name" value="Endonuclease Chain A"/>
    <property type="match status" value="2"/>
</dbReference>
<protein>
    <submittedName>
        <fullName evidence="2">Phospholipase D family protein</fullName>
    </submittedName>
</protein>
<dbReference type="Proteomes" id="UP000805085">
    <property type="component" value="Unassembled WGS sequence"/>
</dbReference>
<dbReference type="PANTHER" id="PTHR21248:SF12">
    <property type="entry name" value="CARDIOLIPIN SYNTHASE C"/>
    <property type="match status" value="1"/>
</dbReference>
<name>A0ABX2E4P9_9FLAO</name>
<accession>A0ABX2E4P9</accession>
<proteinExistence type="predicted"/>
<gene>
    <name evidence="2" type="ORF">HNV10_06870</name>
</gene>
<dbReference type="PROSITE" id="PS50035">
    <property type="entry name" value="PLD"/>
    <property type="match status" value="2"/>
</dbReference>
<sequence>MFFLFLSIIFASCNNTQKAAPETDFCATIHRDESTSLSQELASLNAKMETQTGVYVLEDGSGSMVARAWLSEYAEETIDIQYFIFSMDNVGLIACDYLIRAADRGVKVRIIVDDIMVDADIEDILTFASHENITVKIYNPGVNLGKNLFHKIKKFTTDFRAANQRMHNKTFIVDGKVVITGGRNIADEYFDYDHQYNFRDRDILLLGKTSQTVNSSFNEFWNDDLSKDVTTIIKDIPANVTAENKFDKLHEYACNPENFWPQVRERIANLPNTFKAIKDSGNLVWLEDVQFISDQPGKNDGKNGLGGGGFSTTALIELVKNAKSSIEIQSPYLITSSLSQKLFKEASERGVKIRILTNSLASTDNLEAFSGYQNDRETLLKTGVRIFEFRPDAEERTKIMTGELQATLEHKPIFGLHAKSMVVDNRITVVGTFNLDPRSANLNTECVVIVNSPQIAEGVLKGMEIEFKPENSWETTIDFNPDAEVGNYKRLKTWTRKILPNSIL</sequence>
<dbReference type="InterPro" id="IPR025202">
    <property type="entry name" value="PLD-like_dom"/>
</dbReference>
<dbReference type="InterPro" id="IPR001736">
    <property type="entry name" value="PLipase_D/transphosphatidylase"/>
</dbReference>